<dbReference type="InterPro" id="IPR013766">
    <property type="entry name" value="Thioredoxin_domain"/>
</dbReference>
<feature type="compositionally biased region" description="Basic and acidic residues" evidence="10">
    <location>
        <begin position="353"/>
        <end position="374"/>
    </location>
</feature>
<feature type="domain" description="Thioredoxin" evidence="12">
    <location>
        <begin position="131"/>
        <end position="277"/>
    </location>
</feature>
<keyword evidence="4 11" id="KW-0732">Signal</keyword>
<dbReference type="PANTHER" id="PTHR45672">
    <property type="entry name" value="PROTEIN DISULFIDE-ISOMERASE C17H9.14C-RELATED"/>
    <property type="match status" value="1"/>
</dbReference>
<comment type="similarity">
    <text evidence="2 9">Belongs to the protein disulfide isomerase family.</text>
</comment>
<feature type="non-terminal residue" evidence="13">
    <location>
        <position position="1"/>
    </location>
</feature>
<dbReference type="InterPro" id="IPR036249">
    <property type="entry name" value="Thioredoxin-like_sf"/>
</dbReference>
<evidence type="ECO:0000256" key="2">
    <source>
        <dbReference type="ARBA" id="ARBA00006347"/>
    </source>
</evidence>
<comment type="catalytic activity">
    <reaction evidence="1">
        <text>Catalyzes the rearrangement of -S-S- bonds in proteins.</text>
        <dbReference type="EC" id="5.3.4.1"/>
    </reaction>
</comment>
<dbReference type="NCBIfam" id="TIGR01126">
    <property type="entry name" value="pdi_dom"/>
    <property type="match status" value="1"/>
</dbReference>
<gene>
    <name evidence="13" type="ORF">H1R20_g12229</name>
</gene>
<evidence type="ECO:0000313" key="14">
    <source>
        <dbReference type="Proteomes" id="UP001140091"/>
    </source>
</evidence>
<dbReference type="Proteomes" id="UP001140091">
    <property type="component" value="Unassembled WGS sequence"/>
</dbReference>
<comment type="caution">
    <text evidence="13">The sequence shown here is derived from an EMBL/GenBank/DDBJ whole genome shotgun (WGS) entry which is preliminary data.</text>
</comment>
<dbReference type="PRINTS" id="PR00421">
    <property type="entry name" value="THIOREDOXIN"/>
</dbReference>
<keyword evidence="14" id="KW-1185">Reference proteome</keyword>
<dbReference type="EC" id="5.3.4.1" evidence="3"/>
<proteinExistence type="inferred from homology"/>
<dbReference type="GO" id="GO:0005783">
    <property type="term" value="C:endoplasmic reticulum"/>
    <property type="evidence" value="ECO:0007669"/>
    <property type="project" value="InterPro"/>
</dbReference>
<evidence type="ECO:0000256" key="4">
    <source>
        <dbReference type="ARBA" id="ARBA00022729"/>
    </source>
</evidence>
<evidence type="ECO:0000256" key="6">
    <source>
        <dbReference type="ARBA" id="ARBA00023157"/>
    </source>
</evidence>
<evidence type="ECO:0000256" key="9">
    <source>
        <dbReference type="RuleBase" id="RU004208"/>
    </source>
</evidence>
<reference evidence="13" key="1">
    <citation type="submission" date="2022-06" db="EMBL/GenBank/DDBJ databases">
        <title>Genome Sequence of Candolleomyces eurysporus.</title>
        <authorList>
            <person name="Buettner E."/>
        </authorList>
    </citation>
    <scope>NUCLEOTIDE SEQUENCE</scope>
    <source>
        <strain evidence="13">VTCC 930004</strain>
    </source>
</reference>
<dbReference type="InterPro" id="IPR036356">
    <property type="entry name" value="ERp29_C_sf"/>
</dbReference>
<dbReference type="PANTHER" id="PTHR45672:SF11">
    <property type="entry name" value="PROTEIN DISULFIDE-ISOMERASE C17H9.14C"/>
    <property type="match status" value="1"/>
</dbReference>
<feature type="signal peptide" evidence="11">
    <location>
        <begin position="1"/>
        <end position="18"/>
    </location>
</feature>
<dbReference type="GO" id="GO:0006457">
    <property type="term" value="P:protein folding"/>
    <property type="evidence" value="ECO:0007669"/>
    <property type="project" value="TreeGrafter"/>
</dbReference>
<dbReference type="Pfam" id="PF07749">
    <property type="entry name" value="ERp29"/>
    <property type="match status" value="1"/>
</dbReference>
<dbReference type="CDD" id="cd02998">
    <property type="entry name" value="PDI_a_ERp38"/>
    <property type="match status" value="1"/>
</dbReference>
<dbReference type="GO" id="GO:0003756">
    <property type="term" value="F:protein disulfide isomerase activity"/>
    <property type="evidence" value="ECO:0007669"/>
    <property type="project" value="UniProtKB-EC"/>
</dbReference>
<evidence type="ECO:0000313" key="13">
    <source>
        <dbReference type="EMBL" id="KAJ2924860.1"/>
    </source>
</evidence>
<dbReference type="CDD" id="cd00238">
    <property type="entry name" value="ERp29c"/>
    <property type="match status" value="1"/>
</dbReference>
<evidence type="ECO:0000256" key="1">
    <source>
        <dbReference type="ARBA" id="ARBA00001182"/>
    </source>
</evidence>
<evidence type="ECO:0000256" key="10">
    <source>
        <dbReference type="SAM" id="MobiDB-lite"/>
    </source>
</evidence>
<evidence type="ECO:0000256" key="3">
    <source>
        <dbReference type="ARBA" id="ARBA00012723"/>
    </source>
</evidence>
<keyword evidence="8" id="KW-0676">Redox-active center</keyword>
<dbReference type="Gene3D" id="3.40.30.10">
    <property type="entry name" value="Glutaredoxin"/>
    <property type="match status" value="2"/>
</dbReference>
<evidence type="ECO:0000256" key="11">
    <source>
        <dbReference type="SAM" id="SignalP"/>
    </source>
</evidence>
<keyword evidence="6" id="KW-1015">Disulfide bond</keyword>
<evidence type="ECO:0000256" key="7">
    <source>
        <dbReference type="ARBA" id="ARBA00023235"/>
    </source>
</evidence>
<dbReference type="Gene3D" id="1.20.1150.12">
    <property type="entry name" value="Endoplasmic reticulum resident protein 29, C-terminal domain"/>
    <property type="match status" value="1"/>
</dbReference>
<evidence type="ECO:0000259" key="12">
    <source>
        <dbReference type="PROSITE" id="PS51352"/>
    </source>
</evidence>
<accession>A0A9W8MAH4</accession>
<dbReference type="PROSITE" id="PS51352">
    <property type="entry name" value="THIOREDOXIN_2"/>
    <property type="match status" value="2"/>
</dbReference>
<dbReference type="InterPro" id="IPR051063">
    <property type="entry name" value="PDI"/>
</dbReference>
<name>A0A9W8MAH4_9AGAR</name>
<keyword evidence="5" id="KW-0677">Repeat</keyword>
<dbReference type="Pfam" id="PF00085">
    <property type="entry name" value="Thioredoxin"/>
    <property type="match status" value="2"/>
</dbReference>
<dbReference type="InterPro" id="IPR017937">
    <property type="entry name" value="Thioredoxin_CS"/>
</dbReference>
<dbReference type="PROSITE" id="PS00194">
    <property type="entry name" value="THIOREDOXIN_1"/>
    <property type="match status" value="2"/>
</dbReference>
<evidence type="ECO:0000256" key="8">
    <source>
        <dbReference type="ARBA" id="ARBA00023284"/>
    </source>
</evidence>
<feature type="chain" id="PRO_5040747673" description="protein disulfide-isomerase" evidence="11">
    <location>
        <begin position="19"/>
        <end position="374"/>
    </location>
</feature>
<dbReference type="EMBL" id="JANBPK010001202">
    <property type="protein sequence ID" value="KAJ2924860.1"/>
    <property type="molecule type" value="Genomic_DNA"/>
</dbReference>
<dbReference type="SUPFAM" id="SSF47933">
    <property type="entry name" value="ERP29 C domain-like"/>
    <property type="match status" value="1"/>
</dbReference>
<dbReference type="AlphaFoldDB" id="A0A9W8MAH4"/>
<protein>
    <recommendedName>
        <fullName evidence="3">protein disulfide-isomerase</fullName>
        <ecNumber evidence="3">5.3.4.1</ecNumber>
    </recommendedName>
</protein>
<feature type="domain" description="Thioredoxin" evidence="12">
    <location>
        <begin position="7"/>
        <end position="128"/>
    </location>
</feature>
<dbReference type="SUPFAM" id="SSF52833">
    <property type="entry name" value="Thioredoxin-like"/>
    <property type="match status" value="2"/>
</dbReference>
<dbReference type="InterPro" id="IPR011679">
    <property type="entry name" value="ERp29_C"/>
</dbReference>
<sequence length="374" mass="41090">MRFSFSLLVGALIAGVSASNVKELTPDNFDSVVGQGVPAFVEFFAPWCGHCKNLAPVWEQLANIFEHAKDKVVIAKVDADGAGRPLGERYGVTGFPTLKFFDAKGVENKYEEGRDLETLAAYITKQTGVKSKLPTKPPSFVKKIDVSNFNDVVLDSTKNVFITYTAPWCGHCKNLKPTWEKLAQWFVPESNCIVANMNADDERNKPLAKQEGVSSYPTIKFYGHDNTAEEYSGGRGEADLVKFLNKKCGTFRAVGGGLNSKAGRVPELDAIATQFVAAPKDTRQKLLDEASALASKAGVAGKHYIRAMEKVVTGTEGYIEKEAKRLASILAKRNLSDKKLDELKVKSNILKSFTDKPKEKKEQDETVGREKAEL</sequence>
<feature type="region of interest" description="Disordered" evidence="10">
    <location>
        <begin position="352"/>
        <end position="374"/>
    </location>
</feature>
<evidence type="ECO:0000256" key="5">
    <source>
        <dbReference type="ARBA" id="ARBA00022737"/>
    </source>
</evidence>
<organism evidence="13 14">
    <name type="scientific">Candolleomyces eurysporus</name>
    <dbReference type="NCBI Taxonomy" id="2828524"/>
    <lineage>
        <taxon>Eukaryota</taxon>
        <taxon>Fungi</taxon>
        <taxon>Dikarya</taxon>
        <taxon>Basidiomycota</taxon>
        <taxon>Agaricomycotina</taxon>
        <taxon>Agaricomycetes</taxon>
        <taxon>Agaricomycetidae</taxon>
        <taxon>Agaricales</taxon>
        <taxon>Agaricineae</taxon>
        <taxon>Psathyrellaceae</taxon>
        <taxon>Candolleomyces</taxon>
    </lineage>
</organism>
<keyword evidence="7" id="KW-0413">Isomerase</keyword>
<dbReference type="OrthoDB" id="10264505at2759"/>
<dbReference type="InterPro" id="IPR005788">
    <property type="entry name" value="PDI_thioredoxin-like_dom"/>
</dbReference>